<dbReference type="InterPro" id="IPR001638">
    <property type="entry name" value="Solute-binding_3/MltF_N"/>
</dbReference>
<protein>
    <submittedName>
        <fullName evidence="4">Glutamine-binding periplasmic protein GlnH</fullName>
    </submittedName>
</protein>
<dbReference type="PANTHER" id="PTHR35936:SF38">
    <property type="entry name" value="GLUTAMINE-BINDING PERIPLASMIC PROTEIN"/>
    <property type="match status" value="1"/>
</dbReference>
<accession>A0A101FGQ0</accession>
<proteinExistence type="predicted"/>
<evidence type="ECO:0000259" key="3">
    <source>
        <dbReference type="SMART" id="SM00079"/>
    </source>
</evidence>
<evidence type="ECO:0000259" key="2">
    <source>
        <dbReference type="SMART" id="SM00062"/>
    </source>
</evidence>
<organism evidence="4 5">
    <name type="scientific">Thermacetogenium phaeum</name>
    <dbReference type="NCBI Taxonomy" id="85874"/>
    <lineage>
        <taxon>Bacteria</taxon>
        <taxon>Bacillati</taxon>
        <taxon>Bacillota</taxon>
        <taxon>Clostridia</taxon>
        <taxon>Thermoanaerobacterales</taxon>
        <taxon>Thermoanaerobacteraceae</taxon>
        <taxon>Thermacetogenium</taxon>
    </lineage>
</organism>
<name>A0A101FGQ0_9THEO</name>
<dbReference type="GO" id="GO:0015276">
    <property type="term" value="F:ligand-gated monoatomic ion channel activity"/>
    <property type="evidence" value="ECO:0007669"/>
    <property type="project" value="InterPro"/>
</dbReference>
<feature type="domain" description="Solute-binding protein family 3/N-terminal" evidence="2">
    <location>
        <begin position="47"/>
        <end position="267"/>
    </location>
</feature>
<evidence type="ECO:0000313" key="4">
    <source>
        <dbReference type="EMBL" id="KUK36740.1"/>
    </source>
</evidence>
<dbReference type="Pfam" id="PF00497">
    <property type="entry name" value="SBP_bac_3"/>
    <property type="match status" value="1"/>
</dbReference>
<dbReference type="Gene3D" id="3.40.190.10">
    <property type="entry name" value="Periplasmic binding protein-like II"/>
    <property type="match status" value="2"/>
</dbReference>
<comment type="caution">
    <text evidence="4">The sequence shown here is derived from an EMBL/GenBank/DDBJ whole genome shotgun (WGS) entry which is preliminary data.</text>
</comment>
<dbReference type="EMBL" id="LGFO01000048">
    <property type="protein sequence ID" value="KUK36740.1"/>
    <property type="molecule type" value="Genomic_DNA"/>
</dbReference>
<reference evidence="5" key="1">
    <citation type="journal article" date="2015" name="MBio">
        <title>Genome-Resolved Metagenomic Analysis Reveals Roles for Candidate Phyla and Other Microbial Community Members in Biogeochemical Transformations in Oil Reservoirs.</title>
        <authorList>
            <person name="Hu P."/>
            <person name="Tom L."/>
            <person name="Singh A."/>
            <person name="Thomas B.C."/>
            <person name="Baker B.J."/>
            <person name="Piceno Y.M."/>
            <person name="Andersen G.L."/>
            <person name="Banfield J.F."/>
        </authorList>
    </citation>
    <scope>NUCLEOTIDE SEQUENCE [LARGE SCALE GENOMIC DNA]</scope>
</reference>
<sequence>MRKSLKCLLMVLLIGLVGLFMVGCSQKENGTAAGDADGAEDENARPKYTVAFEATFAPFEFRDEETGEFTGFDIELIKAIGEVEGFDVELKEMGFDGIVASVKTGNIDIGCSGLTITEDRLKEVDFSIPYYQAGLGIVVRANETRINGVDDLKGKRIAVQIGTTGADFARTIDGATVIDFDQVTDALMEVKNGGADALVNDYPVNLYYVNKNPKDYKMVGGILESEYYGIAVRKGNTELLEKINSGLMKLKENGEYARLYKKWIGVEPPEFLPGEPEA</sequence>
<dbReference type="Proteomes" id="UP000053326">
    <property type="component" value="Unassembled WGS sequence"/>
</dbReference>
<feature type="domain" description="Ionotropic glutamate receptor C-terminal" evidence="3">
    <location>
        <begin position="47"/>
        <end position="266"/>
    </location>
</feature>
<evidence type="ECO:0000256" key="1">
    <source>
        <dbReference type="ARBA" id="ARBA00022729"/>
    </source>
</evidence>
<dbReference type="SMART" id="SM00079">
    <property type="entry name" value="PBPe"/>
    <property type="match status" value="1"/>
</dbReference>
<keyword evidence="1" id="KW-0732">Signal</keyword>
<dbReference type="AlphaFoldDB" id="A0A101FGQ0"/>
<dbReference type="CDD" id="cd13624">
    <property type="entry name" value="PBP2_Arg_Lys_His"/>
    <property type="match status" value="1"/>
</dbReference>
<dbReference type="PROSITE" id="PS51257">
    <property type="entry name" value="PROKAR_LIPOPROTEIN"/>
    <property type="match status" value="1"/>
</dbReference>
<gene>
    <name evidence="4" type="ORF">XD66_0552</name>
</gene>
<evidence type="ECO:0000313" key="5">
    <source>
        <dbReference type="Proteomes" id="UP000053326"/>
    </source>
</evidence>
<dbReference type="SUPFAM" id="SSF53850">
    <property type="entry name" value="Periplasmic binding protein-like II"/>
    <property type="match status" value="1"/>
</dbReference>
<dbReference type="GO" id="GO:0016020">
    <property type="term" value="C:membrane"/>
    <property type="evidence" value="ECO:0007669"/>
    <property type="project" value="InterPro"/>
</dbReference>
<dbReference type="InterPro" id="IPR001320">
    <property type="entry name" value="Iontro_rcpt_C"/>
</dbReference>
<dbReference type="PANTHER" id="PTHR35936">
    <property type="entry name" value="MEMBRANE-BOUND LYTIC MUREIN TRANSGLYCOSYLASE F"/>
    <property type="match status" value="1"/>
</dbReference>
<dbReference type="SMART" id="SM00062">
    <property type="entry name" value="PBPb"/>
    <property type="match status" value="1"/>
</dbReference>